<evidence type="ECO:0000256" key="9">
    <source>
        <dbReference type="ARBA" id="ARBA00023204"/>
    </source>
</evidence>
<keyword evidence="6 13" id="KW-0228">DNA excision</keyword>
<dbReference type="Pfam" id="PF12344">
    <property type="entry name" value="UvrB"/>
    <property type="match status" value="1"/>
</dbReference>
<name>A0A1M5JX49_9FLAO</name>
<keyword evidence="15" id="KW-0175">Coiled coil</keyword>
<sequence>MRFKIESEFKPTGDQPQAIKQLAEGINSNERYQTLLGVTGSGKTFTVANVIQEVQRPTLVLAHNKTLAAQLYSEFKQFFPDNAVEYFVSYYDYYQPEAYIPVSGVYIEKDLSINEEIEKMRLSTTSSLLSGRRDVLVVASVSCLYGIGNPVEFQKNVITLERDQVISRTKLLHMLVQSLYSRTEADFKNGNFRIKGDTVDVFPGYSDNAFRIHFFGDEIEEIEAFNPHTREIIERYDRLNIYPANMFVTSPDVLNNAIKDIQDDLVKQHDYFKDIGKHLEAKRLKERTEFDLEMIRELGYCSGIENYSRYLDGRAPGTRPFCLLDYFPEDYLMVVDESHVTISQVHAMYGGDRSRKENLVEYGFRLPAAMDNRPLKFEEFEALQNQVIYVSATPADYEMQKTDGVYVEQVIRPTGLLDPIIEVRPSLNQIDDLIEEIQTRVEKDERTLVTTLTKRMAEELVKYLTRIAIRCRYIHSDVDTLERVEIMQDLRKGIFDVLVGVNLLREGLDLPEVSLVAILDADKEGFLRSNRSLTQTVGRAARNLNGKAIMYADKITNSMQKTIDETNYRREKQIAYNTENNITPKALNKSLDSALAKNSVSTYKTELDAKLAAEPESKYLTKGELEKKIRDTRKQMEQAAKALDFMEAARFRDEITAYQERLEKLKVK</sequence>
<dbReference type="Proteomes" id="UP000184522">
    <property type="component" value="Unassembled WGS sequence"/>
</dbReference>
<dbReference type="STRING" id="1089305.SAMN05444148_0168"/>
<dbReference type="InterPro" id="IPR001943">
    <property type="entry name" value="UVR_dom"/>
</dbReference>
<dbReference type="Gene3D" id="4.10.860.10">
    <property type="entry name" value="UVR domain"/>
    <property type="match status" value="1"/>
</dbReference>
<dbReference type="NCBIfam" id="TIGR00631">
    <property type="entry name" value="uvrb"/>
    <property type="match status" value="1"/>
</dbReference>
<comment type="function">
    <text evidence="13">The UvrABC repair system catalyzes the recognition and processing of DNA lesions. A damage recognition complex composed of 2 UvrA and 2 UvrB subunits scans DNA for abnormalities. Upon binding of the UvrA(2)B(2) complex to a putative damaged site, the DNA wraps around one UvrB monomer. DNA wrap is dependent on ATP binding by UvrB and probably causes local melting of the DNA helix, facilitating insertion of UvrB beta-hairpin between the DNA strands. Then UvrB probes one DNA strand for the presence of a lesion. If a lesion is found the UvrA subunits dissociate and the UvrB-DNA preincision complex is formed. This complex is subsequently bound by UvrC and the second UvrB is released. If no lesion is found, the DNA wraps around the other UvrB subunit that will check the other stand for damage.</text>
</comment>
<dbReference type="PROSITE" id="PS50151">
    <property type="entry name" value="UVR"/>
    <property type="match status" value="1"/>
</dbReference>
<dbReference type="GO" id="GO:0016887">
    <property type="term" value="F:ATP hydrolysis activity"/>
    <property type="evidence" value="ECO:0007669"/>
    <property type="project" value="InterPro"/>
</dbReference>
<evidence type="ECO:0000256" key="4">
    <source>
        <dbReference type="ARBA" id="ARBA00022741"/>
    </source>
</evidence>
<evidence type="ECO:0000256" key="15">
    <source>
        <dbReference type="SAM" id="Coils"/>
    </source>
</evidence>
<dbReference type="Pfam" id="PF02151">
    <property type="entry name" value="UVR"/>
    <property type="match status" value="1"/>
</dbReference>
<proteinExistence type="inferred from homology"/>
<feature type="domain" description="UVR" evidence="16">
    <location>
        <begin position="626"/>
        <end position="661"/>
    </location>
</feature>
<keyword evidence="5 13" id="KW-0227">DNA damage</keyword>
<feature type="binding site" evidence="13">
    <location>
        <begin position="37"/>
        <end position="44"/>
    </location>
    <ligand>
        <name>ATP</name>
        <dbReference type="ChEBI" id="CHEBI:30616"/>
    </ligand>
</feature>
<evidence type="ECO:0000259" key="16">
    <source>
        <dbReference type="PROSITE" id="PS50151"/>
    </source>
</evidence>
<dbReference type="AlphaFoldDB" id="A0A1M5JX49"/>
<dbReference type="SUPFAM" id="SSF52540">
    <property type="entry name" value="P-loop containing nucleoside triphosphate hydrolases"/>
    <property type="match status" value="2"/>
</dbReference>
<dbReference type="PANTHER" id="PTHR24029">
    <property type="entry name" value="UVRABC SYSTEM PROTEIN B"/>
    <property type="match status" value="1"/>
</dbReference>
<dbReference type="GO" id="GO:0009432">
    <property type="term" value="P:SOS response"/>
    <property type="evidence" value="ECO:0007669"/>
    <property type="project" value="UniProtKB-UniRule"/>
</dbReference>
<dbReference type="OrthoDB" id="9806651at2"/>
<dbReference type="InterPro" id="IPR004807">
    <property type="entry name" value="UvrB"/>
</dbReference>
<dbReference type="SUPFAM" id="SSF46600">
    <property type="entry name" value="C-terminal UvrC-binding domain of UvrB"/>
    <property type="match status" value="1"/>
</dbReference>
<dbReference type="EMBL" id="FQWS01000001">
    <property type="protein sequence ID" value="SHG45098.1"/>
    <property type="molecule type" value="Genomic_DNA"/>
</dbReference>
<organism evidence="19 20">
    <name type="scientific">Winogradskyella jejuensis</name>
    <dbReference type="NCBI Taxonomy" id="1089305"/>
    <lineage>
        <taxon>Bacteria</taxon>
        <taxon>Pseudomonadati</taxon>
        <taxon>Bacteroidota</taxon>
        <taxon>Flavobacteriia</taxon>
        <taxon>Flavobacteriales</taxon>
        <taxon>Flavobacteriaceae</taxon>
        <taxon>Winogradskyella</taxon>
    </lineage>
</organism>
<evidence type="ECO:0000256" key="12">
    <source>
        <dbReference type="ARBA" id="ARBA00029504"/>
    </source>
</evidence>
<evidence type="ECO:0000313" key="19">
    <source>
        <dbReference type="EMBL" id="SHG45098.1"/>
    </source>
</evidence>
<evidence type="ECO:0000256" key="11">
    <source>
        <dbReference type="ARBA" id="ARBA00026033"/>
    </source>
</evidence>
<dbReference type="InterPro" id="IPR036876">
    <property type="entry name" value="UVR_dom_sf"/>
</dbReference>
<evidence type="ECO:0000256" key="1">
    <source>
        <dbReference type="ARBA" id="ARBA00004496"/>
    </source>
</evidence>
<comment type="domain">
    <text evidence="13">The beta-hairpin motif is involved in DNA binding.</text>
</comment>
<dbReference type="SMART" id="SM00490">
    <property type="entry name" value="HELICc"/>
    <property type="match status" value="1"/>
</dbReference>
<dbReference type="GO" id="GO:0009381">
    <property type="term" value="F:excinuclease ABC activity"/>
    <property type="evidence" value="ECO:0007669"/>
    <property type="project" value="UniProtKB-UniRule"/>
</dbReference>
<feature type="domain" description="Helicase ATP-binding" evidence="17">
    <location>
        <begin position="24"/>
        <end position="160"/>
    </location>
</feature>
<evidence type="ECO:0000256" key="13">
    <source>
        <dbReference type="HAMAP-Rule" id="MF_00204"/>
    </source>
</evidence>
<dbReference type="Gene3D" id="3.40.50.300">
    <property type="entry name" value="P-loop containing nucleotide triphosphate hydrolases"/>
    <property type="match status" value="3"/>
</dbReference>
<gene>
    <name evidence="13" type="primary">uvrB</name>
    <name evidence="19" type="ORF">SAMN05444148_0168</name>
</gene>
<dbReference type="GO" id="GO:0009380">
    <property type="term" value="C:excinuclease repair complex"/>
    <property type="evidence" value="ECO:0007669"/>
    <property type="project" value="InterPro"/>
</dbReference>
<dbReference type="GO" id="GO:0006289">
    <property type="term" value="P:nucleotide-excision repair"/>
    <property type="evidence" value="ECO:0007669"/>
    <property type="project" value="UniProtKB-UniRule"/>
</dbReference>
<reference evidence="20" key="1">
    <citation type="submission" date="2016-11" db="EMBL/GenBank/DDBJ databases">
        <authorList>
            <person name="Varghese N."/>
            <person name="Submissions S."/>
        </authorList>
    </citation>
    <scope>NUCLEOTIDE SEQUENCE [LARGE SCALE GENOMIC DNA]</scope>
    <source>
        <strain evidence="20">DSM 25330</strain>
    </source>
</reference>
<accession>A0A1M5JX49</accession>
<evidence type="ECO:0000259" key="17">
    <source>
        <dbReference type="PROSITE" id="PS51192"/>
    </source>
</evidence>
<evidence type="ECO:0000256" key="5">
    <source>
        <dbReference type="ARBA" id="ARBA00022763"/>
    </source>
</evidence>
<dbReference type="Pfam" id="PF04851">
    <property type="entry name" value="ResIII"/>
    <property type="match status" value="1"/>
</dbReference>
<dbReference type="PROSITE" id="PS51194">
    <property type="entry name" value="HELICASE_CTER"/>
    <property type="match status" value="1"/>
</dbReference>
<dbReference type="NCBIfam" id="NF003673">
    <property type="entry name" value="PRK05298.1"/>
    <property type="match status" value="1"/>
</dbReference>
<protein>
    <recommendedName>
        <fullName evidence="12 13">UvrABC system protein B</fullName>
        <shortName evidence="13">Protein UvrB</shortName>
    </recommendedName>
    <alternativeName>
        <fullName evidence="13">Excinuclease ABC subunit B</fullName>
    </alternativeName>
</protein>
<dbReference type="InterPro" id="IPR027417">
    <property type="entry name" value="P-loop_NTPase"/>
</dbReference>
<comment type="subunit">
    <text evidence="11 13 14">Forms a heterotetramer with UvrA during the search for lesions. Interacts with UvrC in an incision complex.</text>
</comment>
<dbReference type="Pfam" id="PF17757">
    <property type="entry name" value="UvrB_inter"/>
    <property type="match status" value="1"/>
</dbReference>
<evidence type="ECO:0000256" key="6">
    <source>
        <dbReference type="ARBA" id="ARBA00022769"/>
    </source>
</evidence>
<dbReference type="GO" id="GO:0005524">
    <property type="term" value="F:ATP binding"/>
    <property type="evidence" value="ECO:0007669"/>
    <property type="project" value="UniProtKB-UniRule"/>
</dbReference>
<dbReference type="InterPro" id="IPR001650">
    <property type="entry name" value="Helicase_C-like"/>
</dbReference>
<dbReference type="RefSeq" id="WP_073081747.1">
    <property type="nucleotide sequence ID" value="NZ_FQWS01000001.1"/>
</dbReference>
<keyword evidence="10 13" id="KW-0742">SOS response</keyword>
<keyword evidence="3 13" id="KW-0963">Cytoplasm</keyword>
<evidence type="ECO:0000313" key="20">
    <source>
        <dbReference type="Proteomes" id="UP000184522"/>
    </source>
</evidence>
<dbReference type="InterPro" id="IPR006935">
    <property type="entry name" value="Helicase/UvrB_N"/>
</dbReference>
<dbReference type="CDD" id="cd18790">
    <property type="entry name" value="SF2_C_UvrB"/>
    <property type="match status" value="1"/>
</dbReference>
<keyword evidence="9 13" id="KW-0234">DNA repair</keyword>
<dbReference type="HAMAP" id="MF_00204">
    <property type="entry name" value="UvrB"/>
    <property type="match status" value="1"/>
</dbReference>
<evidence type="ECO:0000256" key="3">
    <source>
        <dbReference type="ARBA" id="ARBA00022490"/>
    </source>
</evidence>
<comment type="subcellular location">
    <subcellularLocation>
        <location evidence="1 13 14">Cytoplasm</location>
    </subcellularLocation>
</comment>
<dbReference type="InterPro" id="IPR014001">
    <property type="entry name" value="Helicase_ATP-bd"/>
</dbReference>
<evidence type="ECO:0000256" key="10">
    <source>
        <dbReference type="ARBA" id="ARBA00023236"/>
    </source>
</evidence>
<dbReference type="CDD" id="cd17916">
    <property type="entry name" value="DEXHc_UvrB"/>
    <property type="match status" value="1"/>
</dbReference>
<evidence type="ECO:0000256" key="14">
    <source>
        <dbReference type="RuleBase" id="RU003587"/>
    </source>
</evidence>
<comment type="similarity">
    <text evidence="2 13 14">Belongs to the UvrB family.</text>
</comment>
<keyword evidence="4 13" id="KW-0547">Nucleotide-binding</keyword>
<keyword evidence="20" id="KW-1185">Reference proteome</keyword>
<dbReference type="PANTHER" id="PTHR24029:SF0">
    <property type="entry name" value="UVRABC SYSTEM PROTEIN B"/>
    <property type="match status" value="1"/>
</dbReference>
<dbReference type="GO" id="GO:0003677">
    <property type="term" value="F:DNA binding"/>
    <property type="evidence" value="ECO:0007669"/>
    <property type="project" value="UniProtKB-UniRule"/>
</dbReference>
<feature type="short sequence motif" description="Beta-hairpin" evidence="13">
    <location>
        <begin position="90"/>
        <end position="113"/>
    </location>
</feature>
<feature type="domain" description="Helicase C-terminal" evidence="18">
    <location>
        <begin position="429"/>
        <end position="591"/>
    </location>
</feature>
<evidence type="ECO:0000259" key="18">
    <source>
        <dbReference type="PROSITE" id="PS51194"/>
    </source>
</evidence>
<feature type="coiled-coil region" evidence="15">
    <location>
        <begin position="622"/>
        <end position="668"/>
    </location>
</feature>
<evidence type="ECO:0000256" key="7">
    <source>
        <dbReference type="ARBA" id="ARBA00022840"/>
    </source>
</evidence>
<dbReference type="InterPro" id="IPR024759">
    <property type="entry name" value="UvrB_YAD/RRR_dom"/>
</dbReference>
<dbReference type="GO" id="GO:0005737">
    <property type="term" value="C:cytoplasm"/>
    <property type="evidence" value="ECO:0007669"/>
    <property type="project" value="UniProtKB-SubCell"/>
</dbReference>
<keyword evidence="7 13" id="KW-0067">ATP-binding</keyword>
<dbReference type="Pfam" id="PF00271">
    <property type="entry name" value="Helicase_C"/>
    <property type="match status" value="1"/>
</dbReference>
<evidence type="ECO:0000256" key="2">
    <source>
        <dbReference type="ARBA" id="ARBA00008533"/>
    </source>
</evidence>
<dbReference type="InterPro" id="IPR041471">
    <property type="entry name" value="UvrB_inter"/>
</dbReference>
<dbReference type="PROSITE" id="PS51192">
    <property type="entry name" value="HELICASE_ATP_BIND_1"/>
    <property type="match status" value="1"/>
</dbReference>
<keyword evidence="8 13" id="KW-0267">Excision nuclease</keyword>
<dbReference type="SMART" id="SM00487">
    <property type="entry name" value="DEXDc"/>
    <property type="match status" value="1"/>
</dbReference>
<evidence type="ECO:0000256" key="8">
    <source>
        <dbReference type="ARBA" id="ARBA00022881"/>
    </source>
</evidence>